<accession>A0AAD5Y3H3</accession>
<name>A0AAD5Y3H3_9FUNG</name>
<dbReference type="PANTHER" id="PTHR43238">
    <property type="entry name" value="GDP-L-FUCOSE SYNTHASE"/>
    <property type="match status" value="1"/>
</dbReference>
<keyword evidence="10" id="KW-1185">Reference proteome</keyword>
<dbReference type="Gene3D" id="3.90.25.10">
    <property type="entry name" value="UDP-galactose 4-epimerase, domain 1"/>
    <property type="match status" value="1"/>
</dbReference>
<dbReference type="AlphaFoldDB" id="A0AAD5Y3H3"/>
<dbReference type="PROSITE" id="PS51140">
    <property type="entry name" value="CUE"/>
    <property type="match status" value="1"/>
</dbReference>
<feature type="region of interest" description="Disordered" evidence="7">
    <location>
        <begin position="379"/>
        <end position="407"/>
    </location>
</feature>
<dbReference type="HAMAP" id="MF_00956">
    <property type="entry name" value="GDP_fucose_synth"/>
    <property type="match status" value="1"/>
</dbReference>
<dbReference type="Pfam" id="PF02845">
    <property type="entry name" value="CUE"/>
    <property type="match status" value="1"/>
</dbReference>
<dbReference type="InterPro" id="IPR001509">
    <property type="entry name" value="Epimerase_deHydtase"/>
</dbReference>
<dbReference type="Proteomes" id="UP001211065">
    <property type="component" value="Unassembled WGS sequence"/>
</dbReference>
<dbReference type="SUPFAM" id="SSF51735">
    <property type="entry name" value="NAD(P)-binding Rossmann-fold domains"/>
    <property type="match status" value="1"/>
</dbReference>
<evidence type="ECO:0000256" key="7">
    <source>
        <dbReference type="SAM" id="MobiDB-lite"/>
    </source>
</evidence>
<keyword evidence="5" id="KW-0560">Oxidoreductase</keyword>
<reference evidence="9" key="1">
    <citation type="submission" date="2020-05" db="EMBL/GenBank/DDBJ databases">
        <title>Phylogenomic resolution of chytrid fungi.</title>
        <authorList>
            <person name="Stajich J.E."/>
            <person name="Amses K."/>
            <person name="Simmons R."/>
            <person name="Seto K."/>
            <person name="Myers J."/>
            <person name="Bonds A."/>
            <person name="Quandt C.A."/>
            <person name="Barry K."/>
            <person name="Liu P."/>
            <person name="Grigoriev I."/>
            <person name="Longcore J.E."/>
            <person name="James T.Y."/>
        </authorList>
    </citation>
    <scope>NUCLEOTIDE SEQUENCE</scope>
    <source>
        <strain evidence="9">JEL0476</strain>
    </source>
</reference>
<dbReference type="GO" id="GO:0016853">
    <property type="term" value="F:isomerase activity"/>
    <property type="evidence" value="ECO:0007669"/>
    <property type="project" value="UniProtKB-KW"/>
</dbReference>
<evidence type="ECO:0000313" key="10">
    <source>
        <dbReference type="Proteomes" id="UP001211065"/>
    </source>
</evidence>
<feature type="domain" description="CUE" evidence="8">
    <location>
        <begin position="332"/>
        <end position="375"/>
    </location>
</feature>
<keyword evidence="6" id="KW-0413">Isomerase</keyword>
<evidence type="ECO:0000259" key="8">
    <source>
        <dbReference type="PROSITE" id="PS51140"/>
    </source>
</evidence>
<dbReference type="InterPro" id="IPR036291">
    <property type="entry name" value="NAD(P)-bd_dom_sf"/>
</dbReference>
<dbReference type="GO" id="GO:0050577">
    <property type="term" value="F:GDP-L-fucose synthase activity"/>
    <property type="evidence" value="ECO:0007669"/>
    <property type="project" value="UniProtKB-EC"/>
</dbReference>
<sequence>MLNEENVVILVTGGSGLIGKALQRVITSEDTEKKFSKRSGENWIFLSSADGDLRDQDQASSIFKKHKPSYVIHLAALVGGLYKNMKFKADFYRDNMLMNENILHLSKVYNVKKVISCLSTCIFPDKTTYPIDEKMIHDGPPHESNYGYAYAKRMVDIINKVYNEQYGCQFTSIIPTNIYGLHDNFSLEDSHVIPGLIHKCYLAQKNNTPFTISGSGSPLRQFIYSKDLAELLVWTLREYKEIEPIILSVGEEDEITIKNVAEEIVKAMKYTGKVDWDTSKADGQHKKTASNLKLRSYLPDYKFTNFSTGTNLQIKISFKIFVLGIKETVEWFLANFDKEVKAIFPDIEDDLCKRLLEMNGGNAENTINYLLEQQEFKADQQPSIPPRAVAPPVAVEREQPETDEEMARRLQDEDFARQLQEEENLSLQRTANQAPSNEDNGLGIEELKKDFIEGSKFVAEKSVETGKFIAEKSVEYGSKAAVLANNLFQRAKSEYEKTTQAKSSSVAGTRVDIRDQLSEHDLLNTDEEPLEYKKASLNSTSLVNTEK</sequence>
<evidence type="ECO:0000256" key="4">
    <source>
        <dbReference type="ARBA" id="ARBA00022857"/>
    </source>
</evidence>
<dbReference type="Gene3D" id="3.40.50.720">
    <property type="entry name" value="NAD(P)-binding Rossmann-like Domain"/>
    <property type="match status" value="1"/>
</dbReference>
<keyword evidence="4" id="KW-0521">NADP</keyword>
<evidence type="ECO:0000256" key="2">
    <source>
        <dbReference type="ARBA" id="ARBA00005959"/>
    </source>
</evidence>
<dbReference type="InterPro" id="IPR028614">
    <property type="entry name" value="GDP_fucose/colitose_synth"/>
</dbReference>
<evidence type="ECO:0000256" key="3">
    <source>
        <dbReference type="ARBA" id="ARBA00012371"/>
    </source>
</evidence>
<dbReference type="PANTHER" id="PTHR43238:SF1">
    <property type="entry name" value="GDP-L-FUCOSE SYNTHASE"/>
    <property type="match status" value="1"/>
</dbReference>
<dbReference type="InterPro" id="IPR009060">
    <property type="entry name" value="UBA-like_sf"/>
</dbReference>
<dbReference type="Gene3D" id="1.10.8.10">
    <property type="entry name" value="DNA helicase RuvA subunit, C-terminal domain"/>
    <property type="match status" value="1"/>
</dbReference>
<dbReference type="GO" id="GO:0043130">
    <property type="term" value="F:ubiquitin binding"/>
    <property type="evidence" value="ECO:0007669"/>
    <property type="project" value="InterPro"/>
</dbReference>
<dbReference type="InterPro" id="IPR003892">
    <property type="entry name" value="CUE"/>
</dbReference>
<dbReference type="EC" id="1.1.1.271" evidence="3"/>
<dbReference type="EMBL" id="JADGJW010000032">
    <property type="protein sequence ID" value="KAJ3226633.1"/>
    <property type="molecule type" value="Genomic_DNA"/>
</dbReference>
<dbReference type="SUPFAM" id="SSF46934">
    <property type="entry name" value="UBA-like"/>
    <property type="match status" value="1"/>
</dbReference>
<dbReference type="CDD" id="cd05239">
    <property type="entry name" value="GDP_FS_SDR_e"/>
    <property type="match status" value="1"/>
</dbReference>
<comment type="similarity">
    <text evidence="2">Belongs to the NAD(P)-dependent epimerase/dehydratase family. Fucose synthase subfamily.</text>
</comment>
<gene>
    <name evidence="9" type="primary">TSTA3</name>
    <name evidence="9" type="ORF">HK099_004514</name>
</gene>
<comment type="caution">
    <text evidence="9">The sequence shown here is derived from an EMBL/GenBank/DDBJ whole genome shotgun (WGS) entry which is preliminary data.</text>
</comment>
<proteinExistence type="inferred from homology"/>
<feature type="compositionally biased region" description="Basic and acidic residues" evidence="7">
    <location>
        <begin position="395"/>
        <end position="407"/>
    </location>
</feature>
<dbReference type="Pfam" id="PF01370">
    <property type="entry name" value="Epimerase"/>
    <property type="match status" value="1"/>
</dbReference>
<comment type="pathway">
    <text evidence="1">Nucleotide-sugar biosynthesis; GDP-L-fucose biosynthesis via de novo pathway; GDP-L-fucose from GDP-alpha-D-mannose: step 2/2.</text>
</comment>
<protein>
    <recommendedName>
        <fullName evidence="3">GDP-L-fucose synthase</fullName>
        <ecNumber evidence="3">1.1.1.271</ecNumber>
    </recommendedName>
</protein>
<evidence type="ECO:0000313" key="9">
    <source>
        <dbReference type="EMBL" id="KAJ3226633.1"/>
    </source>
</evidence>
<evidence type="ECO:0000256" key="6">
    <source>
        <dbReference type="ARBA" id="ARBA00023235"/>
    </source>
</evidence>
<organism evidence="9 10">
    <name type="scientific">Clydaea vesicula</name>
    <dbReference type="NCBI Taxonomy" id="447962"/>
    <lineage>
        <taxon>Eukaryota</taxon>
        <taxon>Fungi</taxon>
        <taxon>Fungi incertae sedis</taxon>
        <taxon>Chytridiomycota</taxon>
        <taxon>Chytridiomycota incertae sedis</taxon>
        <taxon>Chytridiomycetes</taxon>
        <taxon>Lobulomycetales</taxon>
        <taxon>Lobulomycetaceae</taxon>
        <taxon>Clydaea</taxon>
    </lineage>
</organism>
<dbReference type="CDD" id="cd14279">
    <property type="entry name" value="CUE"/>
    <property type="match status" value="1"/>
</dbReference>
<evidence type="ECO:0000256" key="5">
    <source>
        <dbReference type="ARBA" id="ARBA00023002"/>
    </source>
</evidence>
<evidence type="ECO:0000256" key="1">
    <source>
        <dbReference type="ARBA" id="ARBA00004883"/>
    </source>
</evidence>